<reference evidence="1" key="1">
    <citation type="journal article" date="2014" name="Front. Microbiol.">
        <title>High frequency of phylogenetically diverse reductive dehalogenase-homologous genes in deep subseafloor sedimentary metagenomes.</title>
        <authorList>
            <person name="Kawai M."/>
            <person name="Futagami T."/>
            <person name="Toyoda A."/>
            <person name="Takaki Y."/>
            <person name="Nishi S."/>
            <person name="Hori S."/>
            <person name="Arai W."/>
            <person name="Tsubouchi T."/>
            <person name="Morono Y."/>
            <person name="Uchiyama I."/>
            <person name="Ito T."/>
            <person name="Fujiyama A."/>
            <person name="Inagaki F."/>
            <person name="Takami H."/>
        </authorList>
    </citation>
    <scope>NUCLEOTIDE SEQUENCE</scope>
    <source>
        <strain evidence="1">Expedition CK06-06</strain>
    </source>
</reference>
<protein>
    <submittedName>
        <fullName evidence="1">Uncharacterized protein</fullName>
    </submittedName>
</protein>
<accession>X0XN42</accession>
<feature type="non-terminal residue" evidence="1">
    <location>
        <position position="67"/>
    </location>
</feature>
<proteinExistence type="predicted"/>
<sequence>MGAPLIAVADSPFPNLNPAKQVLSELNAEMVVADEPTPEGILKVASEADGLMVTYGQITAEVIGGLK</sequence>
<gene>
    <name evidence="1" type="ORF">S01H1_67208</name>
</gene>
<dbReference type="EMBL" id="BARS01044492">
    <property type="protein sequence ID" value="GAG36762.1"/>
    <property type="molecule type" value="Genomic_DNA"/>
</dbReference>
<name>X0XN42_9ZZZZ</name>
<comment type="caution">
    <text evidence="1">The sequence shown here is derived from an EMBL/GenBank/DDBJ whole genome shotgun (WGS) entry which is preliminary data.</text>
</comment>
<organism evidence="1">
    <name type="scientific">marine sediment metagenome</name>
    <dbReference type="NCBI Taxonomy" id="412755"/>
    <lineage>
        <taxon>unclassified sequences</taxon>
        <taxon>metagenomes</taxon>
        <taxon>ecological metagenomes</taxon>
    </lineage>
</organism>
<dbReference type="AlphaFoldDB" id="X0XN42"/>
<evidence type="ECO:0000313" key="1">
    <source>
        <dbReference type="EMBL" id="GAG36762.1"/>
    </source>
</evidence>